<dbReference type="PANTHER" id="PTHR14969">
    <property type="entry name" value="SPHINGOSINE-1-PHOSPHATE PHOSPHOHYDROLASE"/>
    <property type="match status" value="1"/>
</dbReference>
<gene>
    <name evidence="3" type="ORF">COU17_01230</name>
</gene>
<feature type="transmembrane region" description="Helical" evidence="1">
    <location>
        <begin position="164"/>
        <end position="182"/>
    </location>
</feature>
<evidence type="ECO:0000259" key="2">
    <source>
        <dbReference type="SMART" id="SM00014"/>
    </source>
</evidence>
<name>A0A2M6WEL9_9BACT</name>
<feature type="transmembrane region" description="Helical" evidence="1">
    <location>
        <begin position="38"/>
        <end position="61"/>
    </location>
</feature>
<dbReference type="PANTHER" id="PTHR14969:SF13">
    <property type="entry name" value="AT30094P"/>
    <property type="match status" value="1"/>
</dbReference>
<evidence type="ECO:0000313" key="3">
    <source>
        <dbReference type="EMBL" id="PIT91232.1"/>
    </source>
</evidence>
<dbReference type="EMBL" id="PFBJ01000006">
    <property type="protein sequence ID" value="PIT91232.1"/>
    <property type="molecule type" value="Genomic_DNA"/>
</dbReference>
<feature type="transmembrane region" description="Helical" evidence="1">
    <location>
        <begin position="109"/>
        <end position="126"/>
    </location>
</feature>
<feature type="transmembrane region" description="Helical" evidence="1">
    <location>
        <begin position="68"/>
        <end position="89"/>
    </location>
</feature>
<accession>A0A2M6WEL9</accession>
<organism evidence="3 4">
    <name type="scientific">Candidatus Kaiserbacteria bacterium CG10_big_fil_rev_8_21_14_0_10_49_17</name>
    <dbReference type="NCBI Taxonomy" id="1974609"/>
    <lineage>
        <taxon>Bacteria</taxon>
        <taxon>Candidatus Kaiseribacteriota</taxon>
    </lineage>
</organism>
<keyword evidence="1" id="KW-1133">Transmembrane helix</keyword>
<evidence type="ECO:0000256" key="1">
    <source>
        <dbReference type="SAM" id="Phobius"/>
    </source>
</evidence>
<dbReference type="InterPro" id="IPR000326">
    <property type="entry name" value="PAP2/HPO"/>
</dbReference>
<dbReference type="InterPro" id="IPR036938">
    <property type="entry name" value="PAP2/HPO_sf"/>
</dbReference>
<proteinExistence type="predicted"/>
<feature type="domain" description="Phosphatidic acid phosphatase type 2/haloperoxidase" evidence="2">
    <location>
        <begin position="69"/>
        <end position="181"/>
    </location>
</feature>
<keyword evidence="1" id="KW-0812">Transmembrane</keyword>
<dbReference type="Gene3D" id="1.20.144.10">
    <property type="entry name" value="Phosphatidic acid phosphatase type 2/haloperoxidase"/>
    <property type="match status" value="1"/>
</dbReference>
<feature type="transmembrane region" description="Helical" evidence="1">
    <location>
        <begin position="138"/>
        <end position="158"/>
    </location>
</feature>
<dbReference type="Pfam" id="PF01569">
    <property type="entry name" value="PAP2"/>
    <property type="match status" value="1"/>
</dbReference>
<dbReference type="SUPFAM" id="SSF48317">
    <property type="entry name" value="Acid phosphatase/Vanadium-dependent haloperoxidase"/>
    <property type="match status" value="1"/>
</dbReference>
<reference evidence="4" key="1">
    <citation type="submission" date="2017-09" db="EMBL/GenBank/DDBJ databases">
        <title>Depth-based differentiation of microbial function through sediment-hosted aquifers and enrichment of novel symbionts in the deep terrestrial subsurface.</title>
        <authorList>
            <person name="Probst A.J."/>
            <person name="Ladd B."/>
            <person name="Jarett J.K."/>
            <person name="Geller-Mcgrath D.E."/>
            <person name="Sieber C.M.K."/>
            <person name="Emerson J.B."/>
            <person name="Anantharaman K."/>
            <person name="Thomas B.C."/>
            <person name="Malmstrom R."/>
            <person name="Stieglmeier M."/>
            <person name="Klingl A."/>
            <person name="Woyke T."/>
            <person name="Ryan C.M."/>
            <person name="Banfield J.F."/>
        </authorList>
    </citation>
    <scope>NUCLEOTIDE SEQUENCE [LARGE SCALE GENOMIC DNA]</scope>
</reference>
<protein>
    <recommendedName>
        <fullName evidence="2">Phosphatidic acid phosphatase type 2/haloperoxidase domain-containing protein</fullName>
    </recommendedName>
</protein>
<sequence length="194" mass="21696">MHGRALCLQYTPTDSHFAKLLRYTTSAMYELLVAISELLHSTIAEVLFFLVCAGLFFFLLLQKRRDDAYIFLLSLITTLGFVVLVKYTLATERPDAALVEANGFAFPSGHATAGMFLAVSFSYFFVRTVKEPRLRTLLTVLVFLIGLSIGLSRLLLLVHTPLQVAAGFLTAIIIPGGIYALYRNKRKKRASEQR</sequence>
<comment type="caution">
    <text evidence="3">The sequence shown here is derived from an EMBL/GenBank/DDBJ whole genome shotgun (WGS) entry which is preliminary data.</text>
</comment>
<dbReference type="SMART" id="SM00014">
    <property type="entry name" value="acidPPc"/>
    <property type="match status" value="1"/>
</dbReference>
<evidence type="ECO:0000313" key="4">
    <source>
        <dbReference type="Proteomes" id="UP000228809"/>
    </source>
</evidence>
<dbReference type="Proteomes" id="UP000228809">
    <property type="component" value="Unassembled WGS sequence"/>
</dbReference>
<keyword evidence="1" id="KW-0472">Membrane</keyword>
<dbReference type="AlphaFoldDB" id="A0A2M6WEL9"/>